<dbReference type="PANTHER" id="PTHR23048">
    <property type="entry name" value="MYOSIN LIGHT CHAIN 1, 3"/>
    <property type="match status" value="1"/>
</dbReference>
<dbReference type="GO" id="GO:0005509">
    <property type="term" value="F:calcium ion binding"/>
    <property type="evidence" value="ECO:0007669"/>
    <property type="project" value="InterPro"/>
</dbReference>
<keyword evidence="6" id="KW-1185">Reference proteome</keyword>
<evidence type="ECO:0000256" key="2">
    <source>
        <dbReference type="ARBA" id="ARBA00022837"/>
    </source>
</evidence>
<evidence type="ECO:0000256" key="3">
    <source>
        <dbReference type="SAM" id="MobiDB-lite"/>
    </source>
</evidence>
<organism evidence="5 6">
    <name type="scientific">Eleusine coracana subsp. coracana</name>
    <dbReference type="NCBI Taxonomy" id="191504"/>
    <lineage>
        <taxon>Eukaryota</taxon>
        <taxon>Viridiplantae</taxon>
        <taxon>Streptophyta</taxon>
        <taxon>Embryophyta</taxon>
        <taxon>Tracheophyta</taxon>
        <taxon>Spermatophyta</taxon>
        <taxon>Magnoliopsida</taxon>
        <taxon>Liliopsida</taxon>
        <taxon>Poales</taxon>
        <taxon>Poaceae</taxon>
        <taxon>PACMAD clade</taxon>
        <taxon>Chloridoideae</taxon>
        <taxon>Cynodonteae</taxon>
        <taxon>Eleusininae</taxon>
        <taxon>Eleusine</taxon>
    </lineage>
</organism>
<feature type="region of interest" description="Disordered" evidence="3">
    <location>
        <begin position="1"/>
        <end position="21"/>
    </location>
</feature>
<proteinExistence type="predicted"/>
<reference evidence="5" key="1">
    <citation type="journal article" date="2018" name="DNA Res.">
        <title>Multiple hybrid de novo genome assembly of finger millet, an orphan allotetraploid crop.</title>
        <authorList>
            <person name="Hatakeyama M."/>
            <person name="Aluri S."/>
            <person name="Balachadran M.T."/>
            <person name="Sivarajan S.R."/>
            <person name="Patrignani A."/>
            <person name="Gruter S."/>
            <person name="Poveda L."/>
            <person name="Shimizu-Inatsugi R."/>
            <person name="Baeten J."/>
            <person name="Francoijs K.J."/>
            <person name="Nataraja K.N."/>
            <person name="Reddy Y.A.N."/>
            <person name="Phadnis S."/>
            <person name="Ravikumar R.L."/>
            <person name="Schlapbach R."/>
            <person name="Sreeman S.M."/>
            <person name="Shimizu K.K."/>
        </authorList>
    </citation>
    <scope>NUCLEOTIDE SEQUENCE</scope>
</reference>
<dbReference type="InterPro" id="IPR018247">
    <property type="entry name" value="EF_Hand_1_Ca_BS"/>
</dbReference>
<dbReference type="Pfam" id="PF13499">
    <property type="entry name" value="EF-hand_7"/>
    <property type="match status" value="1"/>
</dbReference>
<reference evidence="5" key="2">
    <citation type="submission" date="2021-12" db="EMBL/GenBank/DDBJ databases">
        <title>Resequencing data analysis of finger millet.</title>
        <authorList>
            <person name="Hatakeyama M."/>
            <person name="Aluri S."/>
            <person name="Balachadran M.T."/>
            <person name="Sivarajan S.R."/>
            <person name="Poveda L."/>
            <person name="Shimizu-Inatsugi R."/>
            <person name="Schlapbach R."/>
            <person name="Sreeman S.M."/>
            <person name="Shimizu K.K."/>
        </authorList>
    </citation>
    <scope>NUCLEOTIDE SEQUENCE</scope>
</reference>
<dbReference type="PROSITE" id="PS50222">
    <property type="entry name" value="EF_HAND_2"/>
    <property type="match status" value="2"/>
</dbReference>
<dbReference type="SMART" id="SM00054">
    <property type="entry name" value="EFh"/>
    <property type="match status" value="2"/>
</dbReference>
<dbReference type="GO" id="GO:0016460">
    <property type="term" value="C:myosin II complex"/>
    <property type="evidence" value="ECO:0007669"/>
    <property type="project" value="TreeGrafter"/>
</dbReference>
<dbReference type="CDD" id="cd00051">
    <property type="entry name" value="EFh"/>
    <property type="match status" value="1"/>
</dbReference>
<name>A0AAV5BG63_ELECO</name>
<sequence length="118" mass="13387">MSSSYSSGYRKDQGRHKRLTAQKRKEIKEAFDLFDTDGSGTIDAKELNVAMRALGFEMTPEGKISDVDIQRLAIETGEHFTLDEVREMIEAADENGDGEVDLEEFVKMMKRTNFGARF</sequence>
<dbReference type="EMBL" id="BQKI01000001">
    <property type="protein sequence ID" value="GJM84432.1"/>
    <property type="molecule type" value="Genomic_DNA"/>
</dbReference>
<dbReference type="PROSITE" id="PS00018">
    <property type="entry name" value="EF_HAND_1"/>
    <property type="match status" value="2"/>
</dbReference>
<dbReference type="InterPro" id="IPR002048">
    <property type="entry name" value="EF_hand_dom"/>
</dbReference>
<evidence type="ECO:0000259" key="4">
    <source>
        <dbReference type="PROSITE" id="PS50222"/>
    </source>
</evidence>
<dbReference type="SUPFAM" id="SSF47473">
    <property type="entry name" value="EF-hand"/>
    <property type="match status" value="1"/>
</dbReference>
<comment type="caution">
    <text evidence="5">The sequence shown here is derived from an EMBL/GenBank/DDBJ whole genome shotgun (WGS) entry which is preliminary data.</text>
</comment>
<keyword evidence="2" id="KW-0106">Calcium</keyword>
<dbReference type="PANTHER" id="PTHR23048:SF59">
    <property type="entry name" value="EF-HAND SUPERFAMILY PROTEIN"/>
    <property type="match status" value="1"/>
</dbReference>
<gene>
    <name evidence="5" type="primary">ga00100</name>
    <name evidence="5" type="ORF">PR202_ga00100</name>
</gene>
<feature type="domain" description="EF-hand" evidence="4">
    <location>
        <begin position="80"/>
        <end position="115"/>
    </location>
</feature>
<dbReference type="Gene3D" id="1.10.238.10">
    <property type="entry name" value="EF-hand"/>
    <property type="match status" value="2"/>
</dbReference>
<evidence type="ECO:0000313" key="5">
    <source>
        <dbReference type="EMBL" id="GJM84432.1"/>
    </source>
</evidence>
<evidence type="ECO:0000313" key="6">
    <source>
        <dbReference type="Proteomes" id="UP001054889"/>
    </source>
</evidence>
<protein>
    <recommendedName>
        <fullName evidence="4">EF-hand domain-containing protein</fullName>
    </recommendedName>
</protein>
<dbReference type="AlphaFoldDB" id="A0AAV5BG63"/>
<dbReference type="InterPro" id="IPR050230">
    <property type="entry name" value="CALM/Myosin/TropC-like"/>
</dbReference>
<evidence type="ECO:0000256" key="1">
    <source>
        <dbReference type="ARBA" id="ARBA00022737"/>
    </source>
</evidence>
<feature type="domain" description="EF-hand" evidence="4">
    <location>
        <begin position="22"/>
        <end position="57"/>
    </location>
</feature>
<accession>A0AAV5BG63</accession>
<keyword evidence="1" id="KW-0677">Repeat</keyword>
<dbReference type="Proteomes" id="UP001054889">
    <property type="component" value="Unassembled WGS sequence"/>
</dbReference>
<dbReference type="InterPro" id="IPR011992">
    <property type="entry name" value="EF-hand-dom_pair"/>
</dbReference>